<proteinExistence type="predicted"/>
<gene>
    <name evidence="1" type="ORF">S03H2_45850</name>
</gene>
<sequence>MRELLREVDDRLREFSPGPNRYKGPGDPGCLVHRLQEALEKVLDAGIFDGRLTAVDMRQLPRVL</sequence>
<comment type="caution">
    <text evidence="1">The sequence shown here is derived from an EMBL/GenBank/DDBJ whole genome shotgun (WGS) entry which is preliminary data.</text>
</comment>
<dbReference type="AlphaFoldDB" id="X1J752"/>
<protein>
    <submittedName>
        <fullName evidence="1">Uncharacterized protein</fullName>
    </submittedName>
</protein>
<organism evidence="1">
    <name type="scientific">marine sediment metagenome</name>
    <dbReference type="NCBI Taxonomy" id="412755"/>
    <lineage>
        <taxon>unclassified sequences</taxon>
        <taxon>metagenomes</taxon>
        <taxon>ecological metagenomes</taxon>
    </lineage>
</organism>
<accession>X1J752</accession>
<name>X1J752_9ZZZZ</name>
<evidence type="ECO:0000313" key="1">
    <source>
        <dbReference type="EMBL" id="GAH74159.1"/>
    </source>
</evidence>
<reference evidence="1" key="1">
    <citation type="journal article" date="2014" name="Front. Microbiol.">
        <title>High frequency of phylogenetically diverse reductive dehalogenase-homologous genes in deep subseafloor sedimentary metagenomes.</title>
        <authorList>
            <person name="Kawai M."/>
            <person name="Futagami T."/>
            <person name="Toyoda A."/>
            <person name="Takaki Y."/>
            <person name="Nishi S."/>
            <person name="Hori S."/>
            <person name="Arai W."/>
            <person name="Tsubouchi T."/>
            <person name="Morono Y."/>
            <person name="Uchiyama I."/>
            <person name="Ito T."/>
            <person name="Fujiyama A."/>
            <person name="Inagaki F."/>
            <person name="Takami H."/>
        </authorList>
    </citation>
    <scope>NUCLEOTIDE SEQUENCE</scope>
    <source>
        <strain evidence="1">Expedition CK06-06</strain>
    </source>
</reference>
<dbReference type="EMBL" id="BARU01028752">
    <property type="protein sequence ID" value="GAH74159.1"/>
    <property type="molecule type" value="Genomic_DNA"/>
</dbReference>